<dbReference type="PANTHER" id="PTHR43861">
    <property type="entry name" value="TRANS-ACONITATE 2-METHYLTRANSFERASE-RELATED"/>
    <property type="match status" value="1"/>
</dbReference>
<organism evidence="4 5">
    <name type="scientific">Furfurilactobacillus curtus</name>
    <dbReference type="NCBI Taxonomy" id="1746200"/>
    <lineage>
        <taxon>Bacteria</taxon>
        <taxon>Bacillati</taxon>
        <taxon>Bacillota</taxon>
        <taxon>Bacilli</taxon>
        <taxon>Lactobacillales</taxon>
        <taxon>Lactobacillaceae</taxon>
        <taxon>Furfurilactobacillus</taxon>
    </lineage>
</organism>
<evidence type="ECO:0000259" key="3">
    <source>
        <dbReference type="Pfam" id="PF13649"/>
    </source>
</evidence>
<evidence type="ECO:0000256" key="1">
    <source>
        <dbReference type="ARBA" id="ARBA00022603"/>
    </source>
</evidence>
<dbReference type="Proteomes" id="UP001628078">
    <property type="component" value="Unassembled WGS sequence"/>
</dbReference>
<keyword evidence="2" id="KW-0808">Transferase</keyword>
<name>A0ABQ5JLM8_9LACO</name>
<dbReference type="InterPro" id="IPR041698">
    <property type="entry name" value="Methyltransf_25"/>
</dbReference>
<protein>
    <submittedName>
        <fullName evidence="4">Methyltransferase</fullName>
    </submittedName>
</protein>
<gene>
    <name evidence="4" type="ORF">JCM31185_01190</name>
</gene>
<dbReference type="Gene3D" id="3.40.50.150">
    <property type="entry name" value="Vaccinia Virus protein VP39"/>
    <property type="match status" value="1"/>
</dbReference>
<dbReference type="Gene3D" id="2.20.25.110">
    <property type="entry name" value="S-adenosyl-L-methionine-dependent methyltransferases"/>
    <property type="match status" value="1"/>
</dbReference>
<comment type="caution">
    <text evidence="4">The sequence shown here is derived from an EMBL/GenBank/DDBJ whole genome shotgun (WGS) entry which is preliminary data.</text>
</comment>
<evidence type="ECO:0000256" key="2">
    <source>
        <dbReference type="ARBA" id="ARBA00022679"/>
    </source>
</evidence>
<dbReference type="EMBL" id="BQXO01000001">
    <property type="protein sequence ID" value="GKT04830.1"/>
    <property type="molecule type" value="Genomic_DNA"/>
</dbReference>
<dbReference type="SUPFAM" id="SSF53335">
    <property type="entry name" value="S-adenosyl-L-methionine-dependent methyltransferases"/>
    <property type="match status" value="1"/>
</dbReference>
<feature type="domain" description="Methyltransferase" evidence="3">
    <location>
        <begin position="37"/>
        <end position="131"/>
    </location>
</feature>
<proteinExistence type="predicted"/>
<accession>A0ABQ5JLM8</accession>
<evidence type="ECO:0000313" key="4">
    <source>
        <dbReference type="EMBL" id="GKT04830.1"/>
    </source>
</evidence>
<dbReference type="PANTHER" id="PTHR43861:SF1">
    <property type="entry name" value="TRANS-ACONITATE 2-METHYLTRANSFERASE"/>
    <property type="match status" value="1"/>
</dbReference>
<dbReference type="GO" id="GO:0008168">
    <property type="term" value="F:methyltransferase activity"/>
    <property type="evidence" value="ECO:0007669"/>
    <property type="project" value="UniProtKB-KW"/>
</dbReference>
<dbReference type="RefSeq" id="WP_407882061.1">
    <property type="nucleotide sequence ID" value="NZ_BQXO01000001.1"/>
</dbReference>
<dbReference type="Pfam" id="PF13649">
    <property type="entry name" value="Methyltransf_25"/>
    <property type="match status" value="1"/>
</dbReference>
<keyword evidence="1 4" id="KW-0489">Methyltransferase</keyword>
<dbReference type="GO" id="GO:0032259">
    <property type="term" value="P:methylation"/>
    <property type="evidence" value="ECO:0007669"/>
    <property type="project" value="UniProtKB-KW"/>
</dbReference>
<evidence type="ECO:0000313" key="5">
    <source>
        <dbReference type="Proteomes" id="UP001628078"/>
    </source>
</evidence>
<dbReference type="CDD" id="cd02440">
    <property type="entry name" value="AdoMet_MTases"/>
    <property type="match status" value="1"/>
</dbReference>
<sequence length="244" mass="27921">MIYDSFAKFYDELFDPAMYDAWLDFVRQQAGSRRQMIDLACGTGRLAIKLKQAGFDVTGLDLAPEMLSLAAERAASVNVNVPLIEGDFTALGDLGQYELITCFDDSLCYLPDEAMLLDAFREAKAHLTSSGRYLFDVITPYQTDTVYPGYMYNFHDDERAFMWSSYEGEQPHSVEHDLNFFIWNEALNGYDHHAELHIERTYSLATYQHLLHSAGFTKVTVTSDFGQQPIDETTTRWFFVCEVN</sequence>
<reference evidence="4 5" key="1">
    <citation type="submission" date="2022-03" db="EMBL/GenBank/DDBJ databases">
        <title>Draft genome sequence of Furfurilactobacillus curtus JCM 31185.</title>
        <authorList>
            <person name="Suzuki S."/>
            <person name="Endo A."/>
            <person name="Kajikawa A."/>
        </authorList>
    </citation>
    <scope>NUCLEOTIDE SEQUENCE [LARGE SCALE GENOMIC DNA]</scope>
    <source>
        <strain evidence="4 5">JCM 31185</strain>
    </source>
</reference>
<keyword evidence="5" id="KW-1185">Reference proteome</keyword>
<dbReference type="InterPro" id="IPR029063">
    <property type="entry name" value="SAM-dependent_MTases_sf"/>
</dbReference>